<accession>A0A2A9F2C8</accession>
<sequence length="419" mass="45581">MARPPIEPGRWGHISRTEVAPGAWRARARYRDVSGVLRSVEARGRSGAAAQRALEDKLHRASGDGTSNGGATLKPETRMTVAFDQWVAEKRAEGQVTPQSLATYLGVLERDLRPAFGALRVREVTPVAVNRVLMALSSARKFDTARQARNVLSQVMMMCVRYGAAPFNPVRDAVTVRKPRRDEVRALGLEDIALLRKAVREWEDRPALPRGRRNITLLPQIVDTMLGTGLRIGECLALREADLDLEAAIPTLTVTGTIVRVEGRLLRQSKPKSDTSRRTITLPDFVVAAVTESLDLGLDGGPDDLVFPSTNATPRSPSRIRDQLRDAQAAIGTKVTPHDFRRTVATQVANSTTVANATALLGHADEGTTVRHYVKRTHVAPDLRTVIDQLVTQASTSTSARHNGSEVVTVRAEAGGEGE</sequence>
<dbReference type="InterPro" id="IPR013762">
    <property type="entry name" value="Integrase-like_cat_sf"/>
</dbReference>
<keyword evidence="2" id="KW-0229">DNA integration</keyword>
<dbReference type="InterPro" id="IPR002104">
    <property type="entry name" value="Integrase_catalytic"/>
</dbReference>
<dbReference type="InterPro" id="IPR010998">
    <property type="entry name" value="Integrase_recombinase_N"/>
</dbReference>
<reference evidence="7 8" key="1">
    <citation type="submission" date="2017-10" db="EMBL/GenBank/DDBJ databases">
        <title>Sequencing the genomes of 1000 actinobacteria strains.</title>
        <authorList>
            <person name="Klenk H.-P."/>
        </authorList>
    </citation>
    <scope>NUCLEOTIDE SEQUENCE [LARGE SCALE GENOMIC DNA]</scope>
    <source>
        <strain evidence="7 8">DSM 21863</strain>
    </source>
</reference>
<evidence type="ECO:0000256" key="1">
    <source>
        <dbReference type="ARBA" id="ARBA00008857"/>
    </source>
</evidence>
<evidence type="ECO:0000259" key="6">
    <source>
        <dbReference type="PROSITE" id="PS51898"/>
    </source>
</evidence>
<evidence type="ECO:0000256" key="5">
    <source>
        <dbReference type="SAM" id="MobiDB-lite"/>
    </source>
</evidence>
<evidence type="ECO:0000256" key="3">
    <source>
        <dbReference type="ARBA" id="ARBA00023125"/>
    </source>
</evidence>
<dbReference type="AlphaFoldDB" id="A0A2A9F2C8"/>
<dbReference type="PANTHER" id="PTHR30629">
    <property type="entry name" value="PROPHAGE INTEGRASE"/>
    <property type="match status" value="1"/>
</dbReference>
<dbReference type="Pfam" id="PF00589">
    <property type="entry name" value="Phage_integrase"/>
    <property type="match status" value="1"/>
</dbReference>
<gene>
    <name evidence="7" type="ORF">ATJ88_3297</name>
</gene>
<comment type="similarity">
    <text evidence="1">Belongs to the 'phage' integrase family.</text>
</comment>
<dbReference type="GO" id="GO:0006310">
    <property type="term" value="P:DNA recombination"/>
    <property type="evidence" value="ECO:0007669"/>
    <property type="project" value="UniProtKB-KW"/>
</dbReference>
<evidence type="ECO:0000256" key="4">
    <source>
        <dbReference type="ARBA" id="ARBA00023172"/>
    </source>
</evidence>
<dbReference type="InterPro" id="IPR011010">
    <property type="entry name" value="DNA_brk_join_enz"/>
</dbReference>
<keyword evidence="8" id="KW-1185">Reference proteome</keyword>
<dbReference type="Proteomes" id="UP000224130">
    <property type="component" value="Unassembled WGS sequence"/>
</dbReference>
<protein>
    <submittedName>
        <fullName evidence="7">Site-specific recombinase XerD</fullName>
    </submittedName>
</protein>
<organism evidence="7 8">
    <name type="scientific">Isoptericola jiangsuensis</name>
    <dbReference type="NCBI Taxonomy" id="548579"/>
    <lineage>
        <taxon>Bacteria</taxon>
        <taxon>Bacillati</taxon>
        <taxon>Actinomycetota</taxon>
        <taxon>Actinomycetes</taxon>
        <taxon>Micrococcales</taxon>
        <taxon>Promicromonosporaceae</taxon>
        <taxon>Isoptericola</taxon>
    </lineage>
</organism>
<evidence type="ECO:0000256" key="2">
    <source>
        <dbReference type="ARBA" id="ARBA00022908"/>
    </source>
</evidence>
<evidence type="ECO:0000313" key="7">
    <source>
        <dbReference type="EMBL" id="PFG44569.1"/>
    </source>
</evidence>
<dbReference type="EMBL" id="PDJJ01000001">
    <property type="protein sequence ID" value="PFG44569.1"/>
    <property type="molecule type" value="Genomic_DNA"/>
</dbReference>
<dbReference type="SUPFAM" id="SSF56349">
    <property type="entry name" value="DNA breaking-rejoining enzymes"/>
    <property type="match status" value="1"/>
</dbReference>
<comment type="caution">
    <text evidence="7">The sequence shown here is derived from an EMBL/GenBank/DDBJ whole genome shotgun (WGS) entry which is preliminary data.</text>
</comment>
<dbReference type="GO" id="GO:0003677">
    <property type="term" value="F:DNA binding"/>
    <property type="evidence" value="ECO:0007669"/>
    <property type="project" value="UniProtKB-KW"/>
</dbReference>
<dbReference type="InterPro" id="IPR050808">
    <property type="entry name" value="Phage_Integrase"/>
</dbReference>
<dbReference type="CDD" id="cd01189">
    <property type="entry name" value="INT_ICEBs1_C_like"/>
    <property type="match status" value="1"/>
</dbReference>
<keyword evidence="3" id="KW-0238">DNA-binding</keyword>
<proteinExistence type="inferred from homology"/>
<dbReference type="PROSITE" id="PS51898">
    <property type="entry name" value="TYR_RECOMBINASE"/>
    <property type="match status" value="1"/>
</dbReference>
<dbReference type="InterPro" id="IPR053876">
    <property type="entry name" value="Phage_int_M"/>
</dbReference>
<feature type="domain" description="Tyr recombinase" evidence="6">
    <location>
        <begin position="182"/>
        <end position="388"/>
    </location>
</feature>
<feature type="region of interest" description="Disordered" evidence="5">
    <location>
        <begin position="396"/>
        <end position="419"/>
    </location>
</feature>
<keyword evidence="4" id="KW-0233">DNA recombination</keyword>
<dbReference type="PANTHER" id="PTHR30629:SF2">
    <property type="entry name" value="PROPHAGE INTEGRASE INTS-RELATED"/>
    <property type="match status" value="1"/>
</dbReference>
<dbReference type="Gene3D" id="1.10.150.130">
    <property type="match status" value="1"/>
</dbReference>
<name>A0A2A9F2C8_9MICO</name>
<evidence type="ECO:0000313" key="8">
    <source>
        <dbReference type="Proteomes" id="UP000224130"/>
    </source>
</evidence>
<dbReference type="RefSeq" id="WP_141538715.1">
    <property type="nucleotide sequence ID" value="NZ_PDJJ01000001.1"/>
</dbReference>
<dbReference type="OrthoDB" id="4326943at2"/>
<dbReference type="Pfam" id="PF22022">
    <property type="entry name" value="Phage_int_M"/>
    <property type="match status" value="1"/>
</dbReference>
<dbReference type="GO" id="GO:0015074">
    <property type="term" value="P:DNA integration"/>
    <property type="evidence" value="ECO:0007669"/>
    <property type="project" value="UniProtKB-KW"/>
</dbReference>
<dbReference type="Gene3D" id="1.10.443.10">
    <property type="entry name" value="Intergrase catalytic core"/>
    <property type="match status" value="1"/>
</dbReference>